<dbReference type="RefSeq" id="WP_015789710.1">
    <property type="nucleotide sequence ID" value="NC_013158.1"/>
</dbReference>
<keyword evidence="3" id="KW-1185">Reference proteome</keyword>
<organism evidence="2 3">
    <name type="scientific">Halorhabdus utahensis (strain DSM 12940 / JCM 11049 / AX-2)</name>
    <dbReference type="NCBI Taxonomy" id="519442"/>
    <lineage>
        <taxon>Archaea</taxon>
        <taxon>Methanobacteriati</taxon>
        <taxon>Methanobacteriota</taxon>
        <taxon>Stenosarchaea group</taxon>
        <taxon>Halobacteria</taxon>
        <taxon>Halobacteriales</taxon>
        <taxon>Haloarculaceae</taxon>
        <taxon>Halorhabdus</taxon>
    </lineage>
</organism>
<dbReference type="InterPro" id="IPR036390">
    <property type="entry name" value="WH_DNA-bd_sf"/>
</dbReference>
<proteinExistence type="predicted"/>
<dbReference type="Pfam" id="PF01978">
    <property type="entry name" value="TrmB"/>
    <property type="match status" value="1"/>
</dbReference>
<dbReference type="GeneID" id="8384265"/>
<protein>
    <submittedName>
        <fullName evidence="2">Transcriptional regulator, TrmB</fullName>
    </submittedName>
</protein>
<reference evidence="2 3" key="1">
    <citation type="journal article" date="2009" name="Stand. Genomic Sci.">
        <title>Complete genome sequence of Halorhabdus utahensis type strain (AX-2).</title>
        <authorList>
            <person name="Anderson I."/>
            <person name="Tindall B.J."/>
            <person name="Pomrenke H."/>
            <person name="Goker M."/>
            <person name="Lapidus A."/>
            <person name="Nolan M."/>
            <person name="Copeland A."/>
            <person name="Glavina Del Rio T."/>
            <person name="Chen F."/>
            <person name="Tice H."/>
            <person name="Cheng J.F."/>
            <person name="Lucas S."/>
            <person name="Chertkov O."/>
            <person name="Bruce D."/>
            <person name="Brettin T."/>
            <person name="Detter J.C."/>
            <person name="Han C."/>
            <person name="Goodwin L."/>
            <person name="Land M."/>
            <person name="Hauser L."/>
            <person name="Chang Y.J."/>
            <person name="Jeffries C.D."/>
            <person name="Pitluck S."/>
            <person name="Pati A."/>
            <person name="Mavromatis K."/>
            <person name="Ivanova N."/>
            <person name="Ovchinnikova G."/>
            <person name="Chen A."/>
            <person name="Palaniappan K."/>
            <person name="Chain P."/>
            <person name="Rohde M."/>
            <person name="Bristow J."/>
            <person name="Eisen J.A."/>
            <person name="Markowitz V."/>
            <person name="Hugenholtz P."/>
            <person name="Kyrpides N.C."/>
            <person name="Klenk H.P."/>
        </authorList>
    </citation>
    <scope>NUCLEOTIDE SEQUENCE [LARGE SCALE GENOMIC DNA]</scope>
    <source>
        <strain evidence="3">DSM 12940 / JCM 11049 / AX-2</strain>
    </source>
</reference>
<dbReference type="PANTHER" id="PTHR34293">
    <property type="entry name" value="HTH-TYPE TRANSCRIPTIONAL REGULATOR TRMBL2"/>
    <property type="match status" value="1"/>
</dbReference>
<dbReference type="Gene3D" id="1.10.10.10">
    <property type="entry name" value="Winged helix-like DNA-binding domain superfamily/Winged helix DNA-binding domain"/>
    <property type="match status" value="1"/>
</dbReference>
<dbReference type="PANTHER" id="PTHR34293:SF1">
    <property type="entry name" value="HTH-TYPE TRANSCRIPTIONAL REGULATOR TRMBL2"/>
    <property type="match status" value="1"/>
</dbReference>
<sequence length="288" mass="32603">MTDDTEGEIQETLDLREYESTALTQLLTLGRTTAPNLAEATGIPRARIYDVLETLSNEGYVKEIPGRPKEYEPKHPETILDRAVENRRQSFESAREEIDSFRERFVAEFGPVYERASEDVTPTEDLFHVVDVGEPSETETRRLYGSADEEIAVITKSFAYFDGVRPAFETAYDNNVPIRVLLLDPDHLSAENRGVQADVIETLQADYPDIELRFSEKSLPWRGTIVDPSMDYETGEAIMLVEEKDIPLSMRQAAVTENGSFVAGLGRYFELIWEYDSRPVSDETDGSI</sequence>
<dbReference type="OrthoDB" id="30795at2157"/>
<gene>
    <name evidence="2" type="ordered locus">Huta_1971</name>
</gene>
<dbReference type="STRING" id="519442.Huta_1971"/>
<dbReference type="HOGENOM" id="CLU_088473_0_0_2"/>
<dbReference type="EMBL" id="CP001687">
    <property type="protein sequence ID" value="ACV12139.1"/>
    <property type="molecule type" value="Genomic_DNA"/>
</dbReference>
<dbReference type="SUPFAM" id="SSF46785">
    <property type="entry name" value="Winged helix' DNA-binding domain"/>
    <property type="match status" value="1"/>
</dbReference>
<evidence type="ECO:0000259" key="1">
    <source>
        <dbReference type="Pfam" id="PF01978"/>
    </source>
</evidence>
<feature type="domain" description="Transcription regulator TrmB N-terminal" evidence="1">
    <location>
        <begin position="12"/>
        <end position="77"/>
    </location>
</feature>
<dbReference type="Proteomes" id="UP000002071">
    <property type="component" value="Chromosome"/>
</dbReference>
<accession>C7NT64</accession>
<evidence type="ECO:0000313" key="3">
    <source>
        <dbReference type="Proteomes" id="UP000002071"/>
    </source>
</evidence>
<dbReference type="InterPro" id="IPR051797">
    <property type="entry name" value="TrmB-like"/>
</dbReference>
<dbReference type="eggNOG" id="arCOG02037">
    <property type="taxonomic scope" value="Archaea"/>
</dbReference>
<dbReference type="InterPro" id="IPR036388">
    <property type="entry name" value="WH-like_DNA-bd_sf"/>
</dbReference>
<dbReference type="AlphaFoldDB" id="C7NT64"/>
<dbReference type="InterPro" id="IPR002831">
    <property type="entry name" value="Tscrpt_reg_TrmB_N"/>
</dbReference>
<evidence type="ECO:0000313" key="2">
    <source>
        <dbReference type="EMBL" id="ACV12139.1"/>
    </source>
</evidence>
<name>C7NT64_HALUD</name>
<dbReference type="KEGG" id="hut:Huta_1971"/>